<evidence type="ECO:0000313" key="2">
    <source>
        <dbReference type="EMBL" id="AUB60855.1"/>
    </source>
</evidence>
<dbReference type="PANTHER" id="PTHR38591:SF1">
    <property type="entry name" value="BLL1000 PROTEIN"/>
    <property type="match status" value="1"/>
</dbReference>
<evidence type="ECO:0000259" key="1">
    <source>
        <dbReference type="Pfam" id="PF07143"/>
    </source>
</evidence>
<protein>
    <recommendedName>
        <fullName evidence="1">AttH domain-containing protein</fullName>
    </recommendedName>
</protein>
<dbReference type="InterPro" id="IPR010791">
    <property type="entry name" value="AttH_dom"/>
</dbReference>
<dbReference type="PANTHER" id="PTHR38591">
    <property type="entry name" value="HYDROLASE"/>
    <property type="match status" value="1"/>
</dbReference>
<dbReference type="AlphaFoldDB" id="A0A2H4VRY4"/>
<dbReference type="Proteomes" id="UP000232631">
    <property type="component" value="Chromosome"/>
</dbReference>
<dbReference type="GeneID" id="35126695"/>
<reference evidence="2 3" key="1">
    <citation type="submission" date="2016-10" db="EMBL/GenBank/DDBJ databases">
        <title>Comparative genomics between deep and shallow subseafloor isolates.</title>
        <authorList>
            <person name="Ishii S."/>
            <person name="Miller J.R."/>
            <person name="Sutton G."/>
            <person name="Suzuki S."/>
            <person name="Methe B."/>
            <person name="Inagaki F."/>
            <person name="Imachi H."/>
        </authorList>
    </citation>
    <scope>NUCLEOTIDE SEQUENCE [LARGE SCALE GENOMIC DNA]</scope>
    <source>
        <strain evidence="2 3">A8p</strain>
    </source>
</reference>
<dbReference type="SUPFAM" id="SSF159245">
    <property type="entry name" value="AttH-like"/>
    <property type="match status" value="1"/>
</dbReference>
<dbReference type="EMBL" id="CP017768">
    <property type="protein sequence ID" value="AUB60855.1"/>
    <property type="molecule type" value="Genomic_DNA"/>
</dbReference>
<dbReference type="RefSeq" id="WP_100909458.1">
    <property type="nucleotide sequence ID" value="NZ_CP017768.1"/>
</dbReference>
<dbReference type="KEGG" id="msub:BK009_09335"/>
<name>A0A2H4VRY4_9EURY</name>
<proteinExistence type="predicted"/>
<accession>A0A2H4VRY4</accession>
<feature type="domain" description="AttH" evidence="1">
    <location>
        <begin position="130"/>
        <end position="314"/>
    </location>
</feature>
<dbReference type="Gene3D" id="2.40.370.10">
    <property type="entry name" value="AttH-like domain"/>
    <property type="match status" value="2"/>
</dbReference>
<gene>
    <name evidence="2" type="ORF">BK009_09335</name>
</gene>
<dbReference type="InterPro" id="IPR023374">
    <property type="entry name" value="AttH-like_dom_sf"/>
</dbReference>
<sequence length="557" mass="63532">MPKATLNDLDELEKQNIALSLWMKEFNAKKIPKGVKKRILSKKNSPESFGERMHHRVQDLLDNPDSFTPSYRKRYEKLLEHCNSLTSIQAYALNHLLGMDSSRGYHYIPDESNLEFPRDFAPQLGYQVGWHFFVGNCRDTRRREYGILVSFYRYSLLPPEMAHSFGLSDWDNQIFEMQLAIARAGEEHLQARPFAIAGTTGLLNFSNQPFHYQAGNNRIISEKEDELFPLRVQAWGVNQGGGEDVEMEVDLGFSSEKDFLLQGNKGCLPCCCGVGTLYYSATNLRMEPGSIIKLDGEEITLTQGQFWFDHQWGNALEPLGNSRCKVARAANVLTKTSHSRGWDWFMAQFDGNREMTMYAPHTDENLAYYWQAGEEPPGTMIVAVKGQYIDAEHNVVDMRGNLKIDKWVKSIKSSNPENYFITNTWYPDHWEFQFEDMVPEDIRHFTLTPIVSGGQTGYNASGAQYSEGGVYIRNPDGRLLGKGFAESVYYADAHGNIFHLAGLPDTPEMRKLMEPPEPSALLKLKGALYMAWPPNQRKLKNMLEKCLEQGLPMDLIK</sequence>
<keyword evidence="3" id="KW-1185">Reference proteome</keyword>
<organism evidence="2 3">
    <name type="scientific">Methanobacterium subterraneum</name>
    <dbReference type="NCBI Taxonomy" id="59277"/>
    <lineage>
        <taxon>Archaea</taxon>
        <taxon>Methanobacteriati</taxon>
        <taxon>Methanobacteriota</taxon>
        <taxon>Methanomada group</taxon>
        <taxon>Methanobacteria</taxon>
        <taxon>Methanobacteriales</taxon>
        <taxon>Methanobacteriaceae</taxon>
        <taxon>Methanobacterium</taxon>
    </lineage>
</organism>
<evidence type="ECO:0000313" key="3">
    <source>
        <dbReference type="Proteomes" id="UP000232631"/>
    </source>
</evidence>
<dbReference type="Pfam" id="PF07143">
    <property type="entry name" value="CrtC"/>
    <property type="match status" value="1"/>
</dbReference>